<reference evidence="2" key="1">
    <citation type="submission" date="2011-02" db="EMBL/GenBank/DDBJ databases">
        <title>Complete sequence of Acidovorax avenae subsp. avenae ATCC 19860.</title>
        <authorList>
            <consortium name="US DOE Joint Genome Institute"/>
            <person name="Lucas S."/>
            <person name="Copeland A."/>
            <person name="Lapidus A."/>
            <person name="Cheng J.-F."/>
            <person name="Goodwin L."/>
            <person name="Pitluck S."/>
            <person name="Chertkov O."/>
            <person name="Held B."/>
            <person name="Detter J.C."/>
            <person name="Han C."/>
            <person name="Tapia R."/>
            <person name="Land M."/>
            <person name="Hauser L."/>
            <person name="Kyrpides N."/>
            <person name="Ivanova N."/>
            <person name="Ovchinnikova G."/>
            <person name="Pagani I."/>
            <person name="Gordon S."/>
            <person name="Woyke T."/>
        </authorList>
    </citation>
    <scope>NUCLEOTIDE SEQUENCE</scope>
    <source>
        <strain evidence="2">ATCC 19860</strain>
    </source>
</reference>
<dbReference type="GeneID" id="43402212"/>
<dbReference type="EMBL" id="CP002521">
    <property type="protein sequence ID" value="ADX44576.1"/>
    <property type="molecule type" value="Genomic_DNA"/>
</dbReference>
<evidence type="ECO:0000313" key="2">
    <source>
        <dbReference type="EMBL" id="ADX44576.1"/>
    </source>
</evidence>
<dbReference type="HOGENOM" id="CLU_786718_0_0_4"/>
<organism evidence="2 3">
    <name type="scientific">Paracidovorax avenae (strain ATCC 19860 / DSM 7227 / CCUG 15838 / JCM 20985 / LMG 2117 / NCPPB 1011)</name>
    <name type="common">Acidovorax avenae</name>
    <dbReference type="NCBI Taxonomy" id="643561"/>
    <lineage>
        <taxon>Bacteria</taxon>
        <taxon>Pseudomonadati</taxon>
        <taxon>Pseudomonadota</taxon>
        <taxon>Betaproteobacteria</taxon>
        <taxon>Burkholderiales</taxon>
        <taxon>Comamonadaceae</taxon>
        <taxon>Paracidovorax</taxon>
    </lineage>
</organism>
<dbReference type="KEGG" id="aaa:Acav_0653"/>
<dbReference type="RefSeq" id="WP_013593133.1">
    <property type="nucleotide sequence ID" value="NC_015138.1"/>
</dbReference>
<gene>
    <name evidence="2" type="ordered locus">Acav_0653</name>
</gene>
<protein>
    <submittedName>
        <fullName evidence="2">Uncharacterized protein</fullName>
    </submittedName>
</protein>
<name>F0Q717_PARA1</name>
<dbReference type="Proteomes" id="UP000002482">
    <property type="component" value="Chromosome"/>
</dbReference>
<sequence>MKKTILAALIPGMFLISAHADPLLDQYNAPWTPSSAFAATGIKWDPDANKKVIFDDLGGSQQANAVSFNTQAQRTFFQNNFNGVLRGWAQTWTAQGLTGQAFLTAVTSQLDTLYKGVRPALASAYPGLSDVAYKGLMLQNLAHAYYVYGTSRYFEKLVETGGLLLTNQLTLSDELRAMLSLTVGDCSEYRELMRVLGVAWGLPIVPAGVSLNYTSPHANAAFASVHAFTLLVDSTSGSPNVVLLDALTNAALGIGPMQYLGIGTGDGIVALTSNAYNRLATLFASRRVYGFYNLFMQPDYREAQLKTTLPDASLLAFDYNYFLEAYPKPSNSSTGWAVYNGSNSYWASQPRY</sequence>
<evidence type="ECO:0000313" key="3">
    <source>
        <dbReference type="Proteomes" id="UP000002482"/>
    </source>
</evidence>
<proteinExistence type="predicted"/>
<dbReference type="AlphaFoldDB" id="F0Q717"/>
<accession>F0Q717</accession>
<evidence type="ECO:0000256" key="1">
    <source>
        <dbReference type="SAM" id="SignalP"/>
    </source>
</evidence>
<keyword evidence="3" id="KW-1185">Reference proteome</keyword>
<keyword evidence="1" id="KW-0732">Signal</keyword>
<feature type="signal peptide" evidence="1">
    <location>
        <begin position="1"/>
        <end position="20"/>
    </location>
</feature>
<feature type="chain" id="PRO_5003254293" evidence="1">
    <location>
        <begin position="21"/>
        <end position="352"/>
    </location>
</feature>